<dbReference type="Gene3D" id="2.30.90.10">
    <property type="entry name" value="Heparin-binding Growth Factor, Midkine, Chain A- C-terminal Domain"/>
    <property type="match status" value="3"/>
</dbReference>
<dbReference type="GO" id="GO:0008201">
    <property type="term" value="F:heparin binding"/>
    <property type="evidence" value="ECO:0007669"/>
    <property type="project" value="TreeGrafter"/>
</dbReference>
<dbReference type="AlphaFoldDB" id="A0A8X6MJQ0"/>
<organism evidence="9 10">
    <name type="scientific">Trichonephila inaurata madagascariensis</name>
    <dbReference type="NCBI Taxonomy" id="2747483"/>
    <lineage>
        <taxon>Eukaryota</taxon>
        <taxon>Metazoa</taxon>
        <taxon>Ecdysozoa</taxon>
        <taxon>Arthropoda</taxon>
        <taxon>Chelicerata</taxon>
        <taxon>Arachnida</taxon>
        <taxon>Araneae</taxon>
        <taxon>Araneomorphae</taxon>
        <taxon>Entelegynae</taxon>
        <taxon>Araneoidea</taxon>
        <taxon>Nephilidae</taxon>
        <taxon>Trichonephila</taxon>
        <taxon>Trichonephila inaurata</taxon>
    </lineage>
</organism>
<dbReference type="PANTHER" id="PTHR21050">
    <property type="entry name" value="MIDKINE AND PLEIOTROPHIN 1, ISOFORM A-RELATED"/>
    <property type="match status" value="1"/>
</dbReference>
<evidence type="ECO:0000313" key="10">
    <source>
        <dbReference type="Proteomes" id="UP000886998"/>
    </source>
</evidence>
<name>A0A8X6MJQ0_9ARAC</name>
<dbReference type="GO" id="GO:0005576">
    <property type="term" value="C:extracellular region"/>
    <property type="evidence" value="ECO:0007669"/>
    <property type="project" value="UniProtKB-SubCell"/>
</dbReference>
<reference evidence="9" key="1">
    <citation type="submission" date="2020-08" db="EMBL/GenBank/DDBJ databases">
        <title>Multicomponent nature underlies the extraordinary mechanical properties of spider dragline silk.</title>
        <authorList>
            <person name="Kono N."/>
            <person name="Nakamura H."/>
            <person name="Mori M."/>
            <person name="Yoshida Y."/>
            <person name="Ohtoshi R."/>
            <person name="Malay A.D."/>
            <person name="Moran D.A.P."/>
            <person name="Tomita M."/>
            <person name="Numata K."/>
            <person name="Arakawa K."/>
        </authorList>
    </citation>
    <scope>NUCLEOTIDE SEQUENCE</scope>
</reference>
<keyword evidence="4" id="KW-0732">Signal</keyword>
<evidence type="ECO:0000256" key="3">
    <source>
        <dbReference type="ARBA" id="ARBA00022525"/>
    </source>
</evidence>
<proteinExistence type="inferred from homology"/>
<dbReference type="Pfam" id="PF01091">
    <property type="entry name" value="PTN_MK_C"/>
    <property type="match status" value="1"/>
</dbReference>
<keyword evidence="10" id="KW-1185">Reference proteome</keyword>
<feature type="transmembrane region" description="Helical" evidence="7">
    <location>
        <begin position="43"/>
        <end position="61"/>
    </location>
</feature>
<gene>
    <name evidence="9" type="primary">NCL1_33483</name>
    <name evidence="9" type="ORF">TNIN_296411</name>
</gene>
<dbReference type="InterPro" id="IPR038130">
    <property type="entry name" value="PTN/MK_C_dom_sf"/>
</dbReference>
<keyword evidence="7" id="KW-0812">Transmembrane</keyword>
<keyword evidence="7" id="KW-1133">Transmembrane helix</keyword>
<feature type="region of interest" description="Disordered" evidence="6">
    <location>
        <begin position="219"/>
        <end position="247"/>
    </location>
</feature>
<dbReference type="EMBL" id="BMAV01027810">
    <property type="protein sequence ID" value="GFS62422.1"/>
    <property type="molecule type" value="Genomic_DNA"/>
</dbReference>
<dbReference type="SUPFAM" id="SSF57288">
    <property type="entry name" value="Midkine"/>
    <property type="match status" value="1"/>
</dbReference>
<evidence type="ECO:0000256" key="7">
    <source>
        <dbReference type="SAM" id="Phobius"/>
    </source>
</evidence>
<evidence type="ECO:0000313" key="9">
    <source>
        <dbReference type="EMBL" id="GFS62422.1"/>
    </source>
</evidence>
<evidence type="ECO:0000256" key="4">
    <source>
        <dbReference type="ARBA" id="ARBA00022729"/>
    </source>
</evidence>
<dbReference type="GO" id="GO:0048332">
    <property type="term" value="P:mesoderm morphogenesis"/>
    <property type="evidence" value="ECO:0007669"/>
    <property type="project" value="TreeGrafter"/>
</dbReference>
<sequence>MGAPNIAKPKEGVCFVDEIIAAKRTFFFVHFGCHIFYRQKMKVYLVACFLLSTFFVIEAVANHKGEDFHDTDDQEIVYRVTRGAHSKKKDGECRYKKGPWSECDSSNMQRKTLTLKKGDSTCEQTKVMTRKCKKACKYDKGDWSECENRTNTRVRTDSLKPKSDSSCEPTRTLSKKCKKVCKYNKQGAWSDCDPATGRKTKVLVLKNGSAQNCEANKKITKPCHKGSGHKPSGKGKQGVPDYGDEDD</sequence>
<dbReference type="InterPro" id="IPR020090">
    <property type="entry name" value="PTN/MK_C_dom"/>
</dbReference>
<dbReference type="InterPro" id="IPR020091">
    <property type="entry name" value="PTN/MK_diS_sf"/>
</dbReference>
<keyword evidence="7" id="KW-0472">Membrane</keyword>
<evidence type="ECO:0000259" key="8">
    <source>
        <dbReference type="Pfam" id="PF01091"/>
    </source>
</evidence>
<comment type="caution">
    <text evidence="9">The sequence shown here is derived from an EMBL/GenBank/DDBJ whole genome shotgun (WGS) entry which is preliminary data.</text>
</comment>
<feature type="compositionally biased region" description="Basic residues" evidence="6">
    <location>
        <begin position="219"/>
        <end position="233"/>
    </location>
</feature>
<accession>A0A8X6MJQ0</accession>
<feature type="domain" description="Pleiotrophin/Midkine C-terminal" evidence="8">
    <location>
        <begin position="133"/>
        <end position="179"/>
    </location>
</feature>
<dbReference type="FunFam" id="2.30.90.10:FF:000001">
    <property type="entry name" value="Pleiotrophin"/>
    <property type="match status" value="1"/>
</dbReference>
<dbReference type="PANTHER" id="PTHR21050:SF1">
    <property type="entry name" value="MIDKINE AND PLEIOTROPHIN 1, ISOFORM A-RELATED"/>
    <property type="match status" value="1"/>
</dbReference>
<keyword evidence="3" id="KW-0964">Secreted</keyword>
<dbReference type="GO" id="GO:0008083">
    <property type="term" value="F:growth factor activity"/>
    <property type="evidence" value="ECO:0007669"/>
    <property type="project" value="InterPro"/>
</dbReference>
<evidence type="ECO:0000256" key="1">
    <source>
        <dbReference type="ARBA" id="ARBA00004613"/>
    </source>
</evidence>
<evidence type="ECO:0000256" key="2">
    <source>
        <dbReference type="ARBA" id="ARBA00005403"/>
    </source>
</evidence>
<comment type="subcellular location">
    <subcellularLocation>
        <location evidence="1">Secreted</location>
    </subcellularLocation>
</comment>
<dbReference type="Proteomes" id="UP000886998">
    <property type="component" value="Unassembled WGS sequence"/>
</dbReference>
<dbReference type="OrthoDB" id="8818336at2759"/>
<protein>
    <recommendedName>
        <fullName evidence="8">Pleiotrophin/Midkine C-terminal domain-containing protein</fullName>
    </recommendedName>
</protein>
<evidence type="ECO:0000256" key="6">
    <source>
        <dbReference type="SAM" id="MobiDB-lite"/>
    </source>
</evidence>
<evidence type="ECO:0000256" key="5">
    <source>
        <dbReference type="ARBA" id="ARBA00023157"/>
    </source>
</evidence>
<comment type="similarity">
    <text evidence="2">Belongs to the pleiotrophin family.</text>
</comment>
<keyword evidence="5" id="KW-1015">Disulfide bond</keyword>